<name>A0ABU0CXK3_9BACI</name>
<protein>
    <submittedName>
        <fullName evidence="4">Cell division protein DivIC</fullName>
    </submittedName>
</protein>
<organism evidence="4 5">
    <name type="scientific">Caldalkalibacillus uzonensis</name>
    <dbReference type="NCBI Taxonomy" id="353224"/>
    <lineage>
        <taxon>Bacteria</taxon>
        <taxon>Bacillati</taxon>
        <taxon>Bacillota</taxon>
        <taxon>Bacilli</taxon>
        <taxon>Bacillales</taxon>
        <taxon>Bacillaceae</taxon>
        <taxon>Caldalkalibacillus</taxon>
    </lineage>
</organism>
<feature type="region of interest" description="Disordered" evidence="2">
    <location>
        <begin position="1"/>
        <end position="38"/>
    </location>
</feature>
<keyword evidence="4" id="KW-0131">Cell cycle</keyword>
<dbReference type="Proteomes" id="UP001232445">
    <property type="component" value="Unassembled WGS sequence"/>
</dbReference>
<evidence type="ECO:0000256" key="2">
    <source>
        <dbReference type="SAM" id="MobiDB-lite"/>
    </source>
</evidence>
<feature type="transmembrane region" description="Helical" evidence="3">
    <location>
        <begin position="45"/>
        <end position="62"/>
    </location>
</feature>
<keyword evidence="3" id="KW-0472">Membrane</keyword>
<evidence type="ECO:0000256" key="1">
    <source>
        <dbReference type="SAM" id="Coils"/>
    </source>
</evidence>
<comment type="caution">
    <text evidence="4">The sequence shown here is derived from an EMBL/GenBank/DDBJ whole genome shotgun (WGS) entry which is preliminary data.</text>
</comment>
<keyword evidence="5" id="KW-1185">Reference proteome</keyword>
<dbReference type="Pfam" id="PF04977">
    <property type="entry name" value="DivIC"/>
    <property type="match status" value="1"/>
</dbReference>
<dbReference type="InterPro" id="IPR007060">
    <property type="entry name" value="FtsL/DivIC"/>
</dbReference>
<reference evidence="4 5" key="1">
    <citation type="submission" date="2023-07" db="EMBL/GenBank/DDBJ databases">
        <title>Genomic Encyclopedia of Type Strains, Phase IV (KMG-IV): sequencing the most valuable type-strain genomes for metagenomic binning, comparative biology and taxonomic classification.</title>
        <authorList>
            <person name="Goeker M."/>
        </authorList>
    </citation>
    <scope>NUCLEOTIDE SEQUENCE [LARGE SCALE GENOMIC DNA]</scope>
    <source>
        <strain evidence="4 5">DSM 17740</strain>
    </source>
</reference>
<proteinExistence type="predicted"/>
<evidence type="ECO:0000313" key="4">
    <source>
        <dbReference type="EMBL" id="MDQ0340650.1"/>
    </source>
</evidence>
<keyword evidence="3" id="KW-1133">Transmembrane helix</keyword>
<dbReference type="EMBL" id="JAUSUQ010000016">
    <property type="protein sequence ID" value="MDQ0340650.1"/>
    <property type="molecule type" value="Genomic_DNA"/>
</dbReference>
<sequence length="127" mass="15115">MRSQSPWKPYSSHRDVVLPASRTEPAPNHTQQPRPAKAKRWRMKVVGLLLVVFLIWASVKWWEQQQMLQEMEAELNMLQVKVNEAEERQVELETEINRLHDPEYIAEIARRDYFLSRQGETIFKISD</sequence>
<dbReference type="RefSeq" id="WP_307342626.1">
    <property type="nucleotide sequence ID" value="NZ_JAUSUQ010000016.1"/>
</dbReference>
<evidence type="ECO:0000256" key="3">
    <source>
        <dbReference type="SAM" id="Phobius"/>
    </source>
</evidence>
<dbReference type="PANTHER" id="PTHR40027">
    <property type="entry name" value="CELL DIVISION PROTEIN DIVIC"/>
    <property type="match status" value="1"/>
</dbReference>
<dbReference type="InterPro" id="IPR039076">
    <property type="entry name" value="DivIC"/>
</dbReference>
<keyword evidence="4" id="KW-0132">Cell division</keyword>
<accession>A0ABU0CXK3</accession>
<dbReference type="GO" id="GO:0051301">
    <property type="term" value="P:cell division"/>
    <property type="evidence" value="ECO:0007669"/>
    <property type="project" value="UniProtKB-KW"/>
</dbReference>
<evidence type="ECO:0000313" key="5">
    <source>
        <dbReference type="Proteomes" id="UP001232445"/>
    </source>
</evidence>
<keyword evidence="3" id="KW-0812">Transmembrane</keyword>
<feature type="coiled-coil region" evidence="1">
    <location>
        <begin position="68"/>
        <end position="95"/>
    </location>
</feature>
<dbReference type="PANTHER" id="PTHR40027:SF1">
    <property type="entry name" value="CELL DIVISION PROTEIN DIVIC"/>
    <property type="match status" value="1"/>
</dbReference>
<gene>
    <name evidence="4" type="ORF">J2S00_003474</name>
</gene>
<keyword evidence="1" id="KW-0175">Coiled coil</keyword>